<dbReference type="SMART" id="SM00428">
    <property type="entry name" value="H3"/>
    <property type="match status" value="1"/>
</dbReference>
<protein>
    <recommendedName>
        <fullName evidence="3">Core Histone H2A/H2B/H3 domain-containing protein</fullName>
    </recommendedName>
</protein>
<reference evidence="4 5" key="1">
    <citation type="submission" date="2024-01" db="EMBL/GenBank/DDBJ databases">
        <title>Genome assemblies of Stephania.</title>
        <authorList>
            <person name="Yang L."/>
        </authorList>
    </citation>
    <scope>NUCLEOTIDE SEQUENCE [LARGE SCALE GENOMIC DNA]</scope>
    <source>
        <strain evidence="4">YNDBR</strain>
        <tissue evidence="4">Leaf</tissue>
    </source>
</reference>
<dbReference type="Pfam" id="PF00125">
    <property type="entry name" value="Histone"/>
    <property type="match status" value="1"/>
</dbReference>
<gene>
    <name evidence="4" type="ORF">Syun_004091</name>
</gene>
<feature type="compositionally biased region" description="Low complexity" evidence="2">
    <location>
        <begin position="98"/>
        <end position="111"/>
    </location>
</feature>
<evidence type="ECO:0000256" key="2">
    <source>
        <dbReference type="SAM" id="MobiDB-lite"/>
    </source>
</evidence>
<evidence type="ECO:0000313" key="4">
    <source>
        <dbReference type="EMBL" id="KAK9163189.1"/>
    </source>
</evidence>
<comment type="caution">
    <text evidence="4">The sequence shown here is derived from an EMBL/GenBank/DDBJ whole genome shotgun (WGS) entry which is preliminary data.</text>
</comment>
<sequence>MARTKQIAHKSTNGKASRNQLAIKAARKSTPATGGMKQQHLFWRLVREISQELKTDLRFQSSAVAVLQEAAEAYLSLEGVRGGKWNVVACGGPVVRRASVTATEEGSTTAAGRKEHGGGEEGAGARREEEEGVGVA</sequence>
<dbReference type="Gene3D" id="1.10.20.10">
    <property type="entry name" value="Histone, subunit A"/>
    <property type="match status" value="1"/>
</dbReference>
<dbReference type="Proteomes" id="UP001420932">
    <property type="component" value="Unassembled WGS sequence"/>
</dbReference>
<dbReference type="InterPro" id="IPR000164">
    <property type="entry name" value="Histone_H3/CENP-A"/>
</dbReference>
<feature type="compositionally biased region" description="Basic and acidic residues" evidence="2">
    <location>
        <begin position="112"/>
        <end position="129"/>
    </location>
</feature>
<dbReference type="InterPro" id="IPR007125">
    <property type="entry name" value="H2A/H2B/H3"/>
</dbReference>
<name>A0AAP0L5P3_9MAGN</name>
<accession>A0AAP0L5P3</accession>
<proteinExistence type="inferred from homology"/>
<feature type="domain" description="Core Histone H2A/H2B/H3" evidence="3">
    <location>
        <begin position="21"/>
        <end position="75"/>
    </location>
</feature>
<dbReference type="GO" id="GO:0003677">
    <property type="term" value="F:DNA binding"/>
    <property type="evidence" value="ECO:0007669"/>
    <property type="project" value="InterPro"/>
</dbReference>
<dbReference type="GO" id="GO:0046982">
    <property type="term" value="F:protein heterodimerization activity"/>
    <property type="evidence" value="ECO:0007669"/>
    <property type="project" value="InterPro"/>
</dbReference>
<dbReference type="InterPro" id="IPR009072">
    <property type="entry name" value="Histone-fold"/>
</dbReference>
<organism evidence="4 5">
    <name type="scientific">Stephania yunnanensis</name>
    <dbReference type="NCBI Taxonomy" id="152371"/>
    <lineage>
        <taxon>Eukaryota</taxon>
        <taxon>Viridiplantae</taxon>
        <taxon>Streptophyta</taxon>
        <taxon>Embryophyta</taxon>
        <taxon>Tracheophyta</taxon>
        <taxon>Spermatophyta</taxon>
        <taxon>Magnoliopsida</taxon>
        <taxon>Ranunculales</taxon>
        <taxon>Menispermaceae</taxon>
        <taxon>Menispermoideae</taxon>
        <taxon>Cissampelideae</taxon>
        <taxon>Stephania</taxon>
    </lineage>
</organism>
<evidence type="ECO:0000313" key="5">
    <source>
        <dbReference type="Proteomes" id="UP001420932"/>
    </source>
</evidence>
<dbReference type="PRINTS" id="PR00622">
    <property type="entry name" value="HISTONEH3"/>
</dbReference>
<feature type="region of interest" description="Disordered" evidence="2">
    <location>
        <begin position="98"/>
        <end position="136"/>
    </location>
</feature>
<dbReference type="EMBL" id="JBBNAF010000002">
    <property type="protein sequence ID" value="KAK9163189.1"/>
    <property type="molecule type" value="Genomic_DNA"/>
</dbReference>
<dbReference type="SUPFAM" id="SSF47113">
    <property type="entry name" value="Histone-fold"/>
    <property type="match status" value="1"/>
</dbReference>
<dbReference type="GO" id="GO:0030527">
    <property type="term" value="F:structural constituent of chromatin"/>
    <property type="evidence" value="ECO:0007669"/>
    <property type="project" value="InterPro"/>
</dbReference>
<dbReference type="PANTHER" id="PTHR11426">
    <property type="entry name" value="HISTONE H3"/>
    <property type="match status" value="1"/>
</dbReference>
<evidence type="ECO:0000259" key="3">
    <source>
        <dbReference type="Pfam" id="PF00125"/>
    </source>
</evidence>
<keyword evidence="5" id="KW-1185">Reference proteome</keyword>
<comment type="similarity">
    <text evidence="1">Belongs to the histone H3 family.</text>
</comment>
<evidence type="ECO:0000256" key="1">
    <source>
        <dbReference type="ARBA" id="ARBA00010343"/>
    </source>
</evidence>
<dbReference type="AlphaFoldDB" id="A0AAP0L5P3"/>
<dbReference type="GO" id="GO:0000786">
    <property type="term" value="C:nucleosome"/>
    <property type="evidence" value="ECO:0007669"/>
    <property type="project" value="InterPro"/>
</dbReference>